<keyword evidence="1" id="KW-1133">Transmembrane helix</keyword>
<feature type="transmembrane region" description="Helical" evidence="1">
    <location>
        <begin position="277"/>
        <end position="298"/>
    </location>
</feature>
<dbReference type="Pfam" id="PF13593">
    <property type="entry name" value="SBF_like"/>
    <property type="match status" value="1"/>
</dbReference>
<organism evidence="2 3">
    <name type="scientific">Agarivorans gilvus</name>
    <dbReference type="NCBI Taxonomy" id="680279"/>
    <lineage>
        <taxon>Bacteria</taxon>
        <taxon>Pseudomonadati</taxon>
        <taxon>Pseudomonadota</taxon>
        <taxon>Gammaproteobacteria</taxon>
        <taxon>Alteromonadales</taxon>
        <taxon>Alteromonadaceae</taxon>
        <taxon>Agarivorans</taxon>
    </lineage>
</organism>
<accession>A0ABQ1I038</accession>
<feature type="transmembrane region" description="Helical" evidence="1">
    <location>
        <begin position="157"/>
        <end position="175"/>
    </location>
</feature>
<sequence>MTIIYLLPIGLIIAIIISVVAPAPGAYLNQLGLLPWMVAGIFLINGLQTSSAELRLGKGYKTAFTLSLLISLLLAPLLGWLAYLWLPLAKELLIGLLVMSAVPPTLSSCIVLTRLTQGNAQWSLFFTLSLNFLGILSIPFCLSLLLGQQVGVKGWDLFLQLLQIVLAPFLLGLLLRHYAIKQGLWRALGVLPSLLVIAGVWLTLSASQSALLALNARDLLSISLASLALHIGLLLVSWYASQACGLSRAKRLAVLFTASQKTMPIAVSVIISINSQLGVAVVTCIVFHLLQMVFDSLLASRMNARWQQHPQSLASSSAQ</sequence>
<name>A0ABQ1I038_9ALTE</name>
<feature type="transmembrane region" description="Helical" evidence="1">
    <location>
        <begin position="92"/>
        <end position="112"/>
    </location>
</feature>
<comment type="caution">
    <text evidence="2">The sequence shown here is derived from an EMBL/GenBank/DDBJ whole genome shotgun (WGS) entry which is preliminary data.</text>
</comment>
<feature type="transmembrane region" description="Helical" evidence="1">
    <location>
        <begin position="187"/>
        <end position="207"/>
    </location>
</feature>
<dbReference type="PANTHER" id="PTHR18640:SF10">
    <property type="entry name" value="SODIUM_METABOLITE COTRANSPORTER BASS4, CHLOROPLASTIC-RELATED"/>
    <property type="match status" value="1"/>
</dbReference>
<dbReference type="PANTHER" id="PTHR18640">
    <property type="entry name" value="SOLUTE CARRIER FAMILY 10 MEMBER 7"/>
    <property type="match status" value="1"/>
</dbReference>
<evidence type="ECO:0008006" key="4">
    <source>
        <dbReference type="Google" id="ProtNLM"/>
    </source>
</evidence>
<keyword evidence="1" id="KW-0472">Membrane</keyword>
<keyword evidence="1" id="KW-0812">Transmembrane</keyword>
<evidence type="ECO:0000256" key="1">
    <source>
        <dbReference type="SAM" id="Phobius"/>
    </source>
</evidence>
<feature type="transmembrane region" description="Helical" evidence="1">
    <location>
        <begin position="219"/>
        <end position="240"/>
    </location>
</feature>
<evidence type="ECO:0000313" key="3">
    <source>
        <dbReference type="Proteomes" id="UP000651977"/>
    </source>
</evidence>
<dbReference type="Proteomes" id="UP000651977">
    <property type="component" value="Unassembled WGS sequence"/>
</dbReference>
<feature type="transmembrane region" description="Helical" evidence="1">
    <location>
        <begin position="5"/>
        <end position="27"/>
    </location>
</feature>
<dbReference type="InterPro" id="IPR016833">
    <property type="entry name" value="Put_Na-Bile_cotransptr"/>
</dbReference>
<dbReference type="EMBL" id="BMDY01000003">
    <property type="protein sequence ID" value="GGA97320.1"/>
    <property type="molecule type" value="Genomic_DNA"/>
</dbReference>
<keyword evidence="3" id="KW-1185">Reference proteome</keyword>
<dbReference type="RefSeq" id="WP_198150224.1">
    <property type="nucleotide sequence ID" value="NZ_BMDY01000003.1"/>
</dbReference>
<feature type="transmembrane region" description="Helical" evidence="1">
    <location>
        <begin position="63"/>
        <end position="86"/>
    </location>
</feature>
<evidence type="ECO:0000313" key="2">
    <source>
        <dbReference type="EMBL" id="GGA97320.1"/>
    </source>
</evidence>
<dbReference type="InterPro" id="IPR038770">
    <property type="entry name" value="Na+/solute_symporter_sf"/>
</dbReference>
<feature type="transmembrane region" description="Helical" evidence="1">
    <location>
        <begin position="124"/>
        <end position="145"/>
    </location>
</feature>
<feature type="transmembrane region" description="Helical" evidence="1">
    <location>
        <begin position="33"/>
        <end position="51"/>
    </location>
</feature>
<proteinExistence type="predicted"/>
<protein>
    <recommendedName>
        <fullName evidence="4">Bile acid:sodium symporter</fullName>
    </recommendedName>
</protein>
<reference evidence="3" key="1">
    <citation type="journal article" date="2019" name="Int. J. Syst. Evol. Microbiol.">
        <title>The Global Catalogue of Microorganisms (GCM) 10K type strain sequencing project: providing services to taxonomists for standard genome sequencing and annotation.</title>
        <authorList>
            <consortium name="The Broad Institute Genomics Platform"/>
            <consortium name="The Broad Institute Genome Sequencing Center for Infectious Disease"/>
            <person name="Wu L."/>
            <person name="Ma J."/>
        </authorList>
    </citation>
    <scope>NUCLEOTIDE SEQUENCE [LARGE SCALE GENOMIC DNA]</scope>
    <source>
        <strain evidence="3">CGMCC 1.10131</strain>
    </source>
</reference>
<dbReference type="Gene3D" id="1.20.1530.20">
    <property type="match status" value="1"/>
</dbReference>
<gene>
    <name evidence="2" type="ORF">GCM10007414_07860</name>
</gene>